<gene>
    <name evidence="1" type="ORF">ACFOYW_02280</name>
</gene>
<accession>A0ABV8Q138</accession>
<evidence type="ECO:0000313" key="1">
    <source>
        <dbReference type="EMBL" id="MFC4242186.1"/>
    </source>
</evidence>
<dbReference type="Proteomes" id="UP001595900">
    <property type="component" value="Unassembled WGS sequence"/>
</dbReference>
<proteinExistence type="predicted"/>
<dbReference type="InterPro" id="IPR029032">
    <property type="entry name" value="AhpD-like"/>
</dbReference>
<organism evidence="1 2">
    <name type="scientific">Gryllotalpicola reticulitermitis</name>
    <dbReference type="NCBI Taxonomy" id="1184153"/>
    <lineage>
        <taxon>Bacteria</taxon>
        <taxon>Bacillati</taxon>
        <taxon>Actinomycetota</taxon>
        <taxon>Actinomycetes</taxon>
        <taxon>Micrococcales</taxon>
        <taxon>Microbacteriaceae</taxon>
        <taxon>Gryllotalpicola</taxon>
    </lineage>
</organism>
<dbReference type="Gene3D" id="1.20.1290.10">
    <property type="entry name" value="AhpD-like"/>
    <property type="match status" value="1"/>
</dbReference>
<evidence type="ECO:0000313" key="2">
    <source>
        <dbReference type="Proteomes" id="UP001595900"/>
    </source>
</evidence>
<dbReference type="RefSeq" id="WP_390226990.1">
    <property type="nucleotide sequence ID" value="NZ_JBHSCN010000002.1"/>
</dbReference>
<reference evidence="2" key="1">
    <citation type="journal article" date="2019" name="Int. J. Syst. Evol. Microbiol.">
        <title>The Global Catalogue of Microorganisms (GCM) 10K type strain sequencing project: providing services to taxonomists for standard genome sequencing and annotation.</title>
        <authorList>
            <consortium name="The Broad Institute Genomics Platform"/>
            <consortium name="The Broad Institute Genome Sequencing Center for Infectious Disease"/>
            <person name="Wu L."/>
            <person name="Ma J."/>
        </authorList>
    </citation>
    <scope>NUCLEOTIDE SEQUENCE [LARGE SCALE GENOMIC DNA]</scope>
    <source>
        <strain evidence="2">CGMCC 1.10363</strain>
    </source>
</reference>
<keyword evidence="2" id="KW-1185">Reference proteome</keyword>
<comment type="caution">
    <text evidence="1">The sequence shown here is derived from an EMBL/GenBank/DDBJ whole genome shotgun (WGS) entry which is preliminary data.</text>
</comment>
<name>A0ABV8Q138_9MICO</name>
<dbReference type="EMBL" id="JBHSCN010000002">
    <property type="protein sequence ID" value="MFC4242186.1"/>
    <property type="molecule type" value="Genomic_DNA"/>
</dbReference>
<protein>
    <recommendedName>
        <fullName evidence="3">Carboxymuconolactone decarboxylase family protein</fullName>
    </recommendedName>
</protein>
<evidence type="ECO:0008006" key="3">
    <source>
        <dbReference type="Google" id="ProtNLM"/>
    </source>
</evidence>
<sequence>MESVLVNQDRASALQAAVTRNGSETDALLRAAALERAGGGAPIDQPRDELARQIGEAAYKVTDAQVAAVREATGSDKAAFEIIMSACIGAGLARWGAAVRAIEEARDAAP</sequence>